<dbReference type="Pfam" id="PF00924">
    <property type="entry name" value="MS_channel_2nd"/>
    <property type="match status" value="1"/>
</dbReference>
<dbReference type="InterPro" id="IPR023408">
    <property type="entry name" value="MscS_beta-dom_sf"/>
</dbReference>
<evidence type="ECO:0000256" key="4">
    <source>
        <dbReference type="ARBA" id="ARBA00022692"/>
    </source>
</evidence>
<evidence type="ECO:0000313" key="10">
    <source>
        <dbReference type="Proteomes" id="UP000198535"/>
    </source>
</evidence>
<feature type="domain" description="Mechanosensitive ion channel MscS" evidence="8">
    <location>
        <begin position="107"/>
        <end position="179"/>
    </location>
</feature>
<evidence type="ECO:0000256" key="2">
    <source>
        <dbReference type="ARBA" id="ARBA00008017"/>
    </source>
</evidence>
<keyword evidence="4 7" id="KW-0812">Transmembrane</keyword>
<dbReference type="EMBL" id="FOUJ01000003">
    <property type="protein sequence ID" value="SFM57396.1"/>
    <property type="molecule type" value="Genomic_DNA"/>
</dbReference>
<keyword evidence="6 7" id="KW-0472">Membrane</keyword>
<dbReference type="SUPFAM" id="SSF82861">
    <property type="entry name" value="Mechanosensitive channel protein MscS (YggB), transmembrane region"/>
    <property type="match status" value="1"/>
</dbReference>
<evidence type="ECO:0000256" key="5">
    <source>
        <dbReference type="ARBA" id="ARBA00022989"/>
    </source>
</evidence>
<feature type="transmembrane region" description="Helical" evidence="7">
    <location>
        <begin position="90"/>
        <end position="116"/>
    </location>
</feature>
<dbReference type="RefSeq" id="WP_091935944.1">
    <property type="nucleotide sequence ID" value="NZ_FOUJ01000003.1"/>
</dbReference>
<keyword evidence="5 7" id="KW-1133">Transmembrane helix</keyword>
<dbReference type="SUPFAM" id="SSF82689">
    <property type="entry name" value="Mechanosensitive channel protein MscS (YggB), C-terminal domain"/>
    <property type="match status" value="1"/>
</dbReference>
<dbReference type="Gene3D" id="1.10.287.1260">
    <property type="match status" value="1"/>
</dbReference>
<dbReference type="PANTHER" id="PTHR30221">
    <property type="entry name" value="SMALL-CONDUCTANCE MECHANOSENSITIVE CHANNEL"/>
    <property type="match status" value="1"/>
</dbReference>
<organism evidence="9 10">
    <name type="scientific">Methanolobus profundi</name>
    <dbReference type="NCBI Taxonomy" id="487685"/>
    <lineage>
        <taxon>Archaea</taxon>
        <taxon>Methanobacteriati</taxon>
        <taxon>Methanobacteriota</taxon>
        <taxon>Stenosarchaea group</taxon>
        <taxon>Methanomicrobia</taxon>
        <taxon>Methanosarcinales</taxon>
        <taxon>Methanosarcinaceae</taxon>
        <taxon>Methanolobus</taxon>
    </lineage>
</organism>
<name>A0A1I4RYL6_9EURY</name>
<evidence type="ECO:0000256" key="7">
    <source>
        <dbReference type="SAM" id="Phobius"/>
    </source>
</evidence>
<dbReference type="InterPro" id="IPR045275">
    <property type="entry name" value="MscS_archaea/bacteria_type"/>
</dbReference>
<comment type="subcellular location">
    <subcellularLocation>
        <location evidence="1">Cell membrane</location>
        <topology evidence="1">Multi-pass membrane protein</topology>
    </subcellularLocation>
</comment>
<gene>
    <name evidence="9" type="ORF">SAMN04488696_1664</name>
</gene>
<protein>
    <submittedName>
        <fullName evidence="9">Small-conductance mechanosensitive channel</fullName>
    </submittedName>
</protein>
<evidence type="ECO:0000256" key="3">
    <source>
        <dbReference type="ARBA" id="ARBA00022475"/>
    </source>
</evidence>
<reference evidence="10" key="1">
    <citation type="submission" date="2016-10" db="EMBL/GenBank/DDBJ databases">
        <authorList>
            <person name="Varghese N."/>
            <person name="Submissions S."/>
        </authorList>
    </citation>
    <scope>NUCLEOTIDE SEQUENCE [LARGE SCALE GENOMIC DNA]</scope>
    <source>
        <strain evidence="10">Mob M</strain>
    </source>
</reference>
<feature type="transmembrane region" description="Helical" evidence="7">
    <location>
        <begin position="22"/>
        <end position="42"/>
    </location>
</feature>
<dbReference type="AlphaFoldDB" id="A0A1I4RYL6"/>
<dbReference type="STRING" id="487685.SAMN04488696_1664"/>
<proteinExistence type="inferred from homology"/>
<dbReference type="Gene3D" id="3.30.70.100">
    <property type="match status" value="1"/>
</dbReference>
<dbReference type="InterPro" id="IPR011066">
    <property type="entry name" value="MscS_channel_C_sf"/>
</dbReference>
<dbReference type="InterPro" id="IPR011014">
    <property type="entry name" value="MscS_channel_TM-2"/>
</dbReference>
<dbReference type="InterPro" id="IPR006685">
    <property type="entry name" value="MscS_channel_2nd"/>
</dbReference>
<comment type="similarity">
    <text evidence="2">Belongs to the MscS (TC 1.A.23) family.</text>
</comment>
<dbReference type="PANTHER" id="PTHR30221:SF1">
    <property type="entry name" value="SMALL-CONDUCTANCE MECHANOSENSITIVE CHANNEL"/>
    <property type="match status" value="1"/>
</dbReference>
<evidence type="ECO:0000259" key="8">
    <source>
        <dbReference type="Pfam" id="PF00924"/>
    </source>
</evidence>
<keyword evidence="3" id="KW-1003">Cell membrane</keyword>
<dbReference type="SUPFAM" id="SSF50182">
    <property type="entry name" value="Sm-like ribonucleoproteins"/>
    <property type="match status" value="1"/>
</dbReference>
<evidence type="ECO:0000313" key="9">
    <source>
        <dbReference type="EMBL" id="SFM57396.1"/>
    </source>
</evidence>
<dbReference type="OrthoDB" id="11475at2157"/>
<dbReference type="Proteomes" id="UP000198535">
    <property type="component" value="Unassembled WGS sequence"/>
</dbReference>
<accession>A0A1I4RYL6</accession>
<dbReference type="InterPro" id="IPR010920">
    <property type="entry name" value="LSM_dom_sf"/>
</dbReference>
<dbReference type="GO" id="GO:0005886">
    <property type="term" value="C:plasma membrane"/>
    <property type="evidence" value="ECO:0007669"/>
    <property type="project" value="UniProtKB-SubCell"/>
</dbReference>
<sequence length="286" mass="32013">MVLDLQDLITTFLPTLLEIGKGLFVVVILLILISIFIDALKKNLLSKAKTKKQTSNIKLMSQLFRYSLYLLVILFVTLSFSGAWSEFGVFLGLLSAAIGFALQKPMTGIAAWIMVVTKRPFDIGDRIIVGDVKGDVVDINLTHVHVMEIGGLIGDEENSGRVVMVPNWLLFEKNIINYTSNNDFVLHSVIVNVTYESNLDKAMEIADLSARKFLAGLISTSPGSPHIRVDFQASGIDVQVKYFCPSRQLHEYSSKITKEIFDRVRASDDVEIAYPHTEVVFRKKKE</sequence>
<dbReference type="Gene3D" id="2.30.30.60">
    <property type="match status" value="1"/>
</dbReference>
<evidence type="ECO:0000256" key="1">
    <source>
        <dbReference type="ARBA" id="ARBA00004651"/>
    </source>
</evidence>
<keyword evidence="10" id="KW-1185">Reference proteome</keyword>
<dbReference type="GO" id="GO:0008381">
    <property type="term" value="F:mechanosensitive monoatomic ion channel activity"/>
    <property type="evidence" value="ECO:0007669"/>
    <property type="project" value="InterPro"/>
</dbReference>
<evidence type="ECO:0000256" key="6">
    <source>
        <dbReference type="ARBA" id="ARBA00023136"/>
    </source>
</evidence>
<feature type="transmembrane region" description="Helical" evidence="7">
    <location>
        <begin position="63"/>
        <end position="84"/>
    </location>
</feature>